<dbReference type="RefSeq" id="WP_369224722.1">
    <property type="nucleotide sequence ID" value="NZ_CP163441.1"/>
</dbReference>
<dbReference type="Pfam" id="PF13560">
    <property type="entry name" value="HTH_31"/>
    <property type="match status" value="1"/>
</dbReference>
<gene>
    <name evidence="2" type="ORF">AB5J52_28425</name>
</gene>
<evidence type="ECO:0000313" key="2">
    <source>
        <dbReference type="EMBL" id="XDQ45868.1"/>
    </source>
</evidence>
<evidence type="ECO:0000259" key="1">
    <source>
        <dbReference type="PROSITE" id="PS50943"/>
    </source>
</evidence>
<dbReference type="AlphaFoldDB" id="A0AB39QQU2"/>
<accession>A0AB39QQU2</accession>
<protein>
    <submittedName>
        <fullName evidence="2">Scr1 family TA system antitoxin-like transcriptional regulator</fullName>
    </submittedName>
</protein>
<feature type="domain" description="HTH cro/C1-type" evidence="1">
    <location>
        <begin position="24"/>
        <end position="77"/>
    </location>
</feature>
<organism evidence="2">
    <name type="scientific">Streptomyces sp. R39</name>
    <dbReference type="NCBI Taxonomy" id="3238631"/>
    <lineage>
        <taxon>Bacteria</taxon>
        <taxon>Bacillati</taxon>
        <taxon>Actinomycetota</taxon>
        <taxon>Actinomycetes</taxon>
        <taxon>Kitasatosporales</taxon>
        <taxon>Streptomycetaceae</taxon>
        <taxon>Streptomyces</taxon>
    </lineage>
</organism>
<reference evidence="2" key="1">
    <citation type="submission" date="2024-07" db="EMBL/GenBank/DDBJ databases">
        <authorList>
            <person name="Yu S.T."/>
        </authorList>
    </citation>
    <scope>NUCLEOTIDE SEQUENCE</scope>
    <source>
        <strain evidence="2">R39</strain>
    </source>
</reference>
<dbReference type="InterPro" id="IPR010982">
    <property type="entry name" value="Lambda_DNA-bd_dom_sf"/>
</dbReference>
<dbReference type="InterPro" id="IPR001387">
    <property type="entry name" value="Cro/C1-type_HTH"/>
</dbReference>
<dbReference type="CDD" id="cd00093">
    <property type="entry name" value="HTH_XRE"/>
    <property type="match status" value="1"/>
</dbReference>
<dbReference type="Pfam" id="PF19054">
    <property type="entry name" value="DUF5753"/>
    <property type="match status" value="1"/>
</dbReference>
<proteinExistence type="predicted"/>
<dbReference type="PROSITE" id="PS50943">
    <property type="entry name" value="HTH_CROC1"/>
    <property type="match status" value="1"/>
</dbReference>
<name>A0AB39QQU2_9ACTN</name>
<dbReference type="SMART" id="SM00530">
    <property type="entry name" value="HTH_XRE"/>
    <property type="match status" value="1"/>
</dbReference>
<sequence>MNGGVEVNGEPESSDSMKTFGAFVQGLREHAGLSREEFGARVHMSKHSVASIELGRRLADQSFVDAAEGVLGNTGALRKAFERVARQPGFAVWFRKWAALEQEAVSLATYECRLVPGLLQSEPYARAVFGNSIPPLSDEQVEAQAEARMERQLMLRERPNTSFSFVMDEHIVRRRLGGDEVARAQLDHMLCYAQLRNVEIQIMPLDCQVHAGLDGPLALLETPAGGHLAYSEGQKTGRLIVDPKEAAILHRRYATLRSQDLNPLESVSLLERIRGEL</sequence>
<dbReference type="SUPFAM" id="SSF47413">
    <property type="entry name" value="lambda repressor-like DNA-binding domains"/>
    <property type="match status" value="1"/>
</dbReference>
<dbReference type="GO" id="GO:0003677">
    <property type="term" value="F:DNA binding"/>
    <property type="evidence" value="ECO:0007669"/>
    <property type="project" value="InterPro"/>
</dbReference>
<dbReference type="EMBL" id="CP163441">
    <property type="protein sequence ID" value="XDQ45868.1"/>
    <property type="molecule type" value="Genomic_DNA"/>
</dbReference>
<dbReference type="Gene3D" id="1.10.260.40">
    <property type="entry name" value="lambda repressor-like DNA-binding domains"/>
    <property type="match status" value="1"/>
</dbReference>
<dbReference type="InterPro" id="IPR043917">
    <property type="entry name" value="DUF5753"/>
</dbReference>